<proteinExistence type="predicted"/>
<reference evidence="3" key="1">
    <citation type="submission" date="2024-07" db="EMBL/GenBank/DDBJ databases">
        <title>Two chromosome-level genome assemblies of Korean endemic species Abeliophyllum distichum and Forsythia ovata (Oleaceae).</title>
        <authorList>
            <person name="Jang H."/>
        </authorList>
    </citation>
    <scope>NUCLEOTIDE SEQUENCE [LARGE SCALE GENOMIC DNA]</scope>
</reference>
<protein>
    <submittedName>
        <fullName evidence="2">Uncharacterized protein</fullName>
    </submittedName>
</protein>
<comment type="caution">
    <text evidence="2">The sequence shown here is derived from an EMBL/GenBank/DDBJ whole genome shotgun (WGS) entry which is preliminary data.</text>
</comment>
<evidence type="ECO:0000313" key="3">
    <source>
        <dbReference type="Proteomes" id="UP001604277"/>
    </source>
</evidence>
<dbReference type="AlphaFoldDB" id="A0ABD1RZ79"/>
<accession>A0ABD1RZ79</accession>
<keyword evidence="3" id="KW-1185">Reference proteome</keyword>
<dbReference type="EMBL" id="JBFOLJ010000011">
    <property type="protein sequence ID" value="KAL2493712.1"/>
    <property type="molecule type" value="Genomic_DNA"/>
</dbReference>
<gene>
    <name evidence="2" type="ORF">Fot_37469</name>
</gene>
<sequence>MKEECRKALVDPDKEMRLRSDVVEELERKDEELAAKESELQALAHHWSLNCVGHLCLEANSAALFLSHQSVRAVQPSWSLRTAFVKSSPDGSKDVLQVSLGALLWS</sequence>
<evidence type="ECO:0000256" key="1">
    <source>
        <dbReference type="SAM" id="Coils"/>
    </source>
</evidence>
<organism evidence="2 3">
    <name type="scientific">Forsythia ovata</name>
    <dbReference type="NCBI Taxonomy" id="205694"/>
    <lineage>
        <taxon>Eukaryota</taxon>
        <taxon>Viridiplantae</taxon>
        <taxon>Streptophyta</taxon>
        <taxon>Embryophyta</taxon>
        <taxon>Tracheophyta</taxon>
        <taxon>Spermatophyta</taxon>
        <taxon>Magnoliopsida</taxon>
        <taxon>eudicotyledons</taxon>
        <taxon>Gunneridae</taxon>
        <taxon>Pentapetalae</taxon>
        <taxon>asterids</taxon>
        <taxon>lamiids</taxon>
        <taxon>Lamiales</taxon>
        <taxon>Oleaceae</taxon>
        <taxon>Forsythieae</taxon>
        <taxon>Forsythia</taxon>
    </lineage>
</organism>
<evidence type="ECO:0000313" key="2">
    <source>
        <dbReference type="EMBL" id="KAL2493712.1"/>
    </source>
</evidence>
<keyword evidence="1" id="KW-0175">Coiled coil</keyword>
<feature type="coiled-coil region" evidence="1">
    <location>
        <begin position="19"/>
        <end position="46"/>
    </location>
</feature>
<dbReference type="Proteomes" id="UP001604277">
    <property type="component" value="Unassembled WGS sequence"/>
</dbReference>
<name>A0ABD1RZ79_9LAMI</name>